<name>A0A4Z2F5X3_9TELE</name>
<protein>
    <submittedName>
        <fullName evidence="2">Uncharacterized protein</fullName>
    </submittedName>
</protein>
<proteinExistence type="predicted"/>
<evidence type="ECO:0000313" key="3">
    <source>
        <dbReference type="Proteomes" id="UP000314294"/>
    </source>
</evidence>
<organism evidence="2 3">
    <name type="scientific">Liparis tanakae</name>
    <name type="common">Tanaka's snailfish</name>
    <dbReference type="NCBI Taxonomy" id="230148"/>
    <lineage>
        <taxon>Eukaryota</taxon>
        <taxon>Metazoa</taxon>
        <taxon>Chordata</taxon>
        <taxon>Craniata</taxon>
        <taxon>Vertebrata</taxon>
        <taxon>Euteleostomi</taxon>
        <taxon>Actinopterygii</taxon>
        <taxon>Neopterygii</taxon>
        <taxon>Teleostei</taxon>
        <taxon>Neoteleostei</taxon>
        <taxon>Acanthomorphata</taxon>
        <taxon>Eupercaria</taxon>
        <taxon>Perciformes</taxon>
        <taxon>Cottioidei</taxon>
        <taxon>Cottales</taxon>
        <taxon>Liparidae</taxon>
        <taxon>Liparis</taxon>
    </lineage>
</organism>
<feature type="transmembrane region" description="Helical" evidence="1">
    <location>
        <begin position="31"/>
        <end position="49"/>
    </location>
</feature>
<dbReference type="AlphaFoldDB" id="A0A4Z2F5X3"/>
<keyword evidence="3" id="KW-1185">Reference proteome</keyword>
<dbReference type="Proteomes" id="UP000314294">
    <property type="component" value="Unassembled WGS sequence"/>
</dbReference>
<reference evidence="2 3" key="1">
    <citation type="submission" date="2019-03" db="EMBL/GenBank/DDBJ databases">
        <title>First draft genome of Liparis tanakae, snailfish: a comprehensive survey of snailfish specific genes.</title>
        <authorList>
            <person name="Kim W."/>
            <person name="Song I."/>
            <person name="Jeong J.-H."/>
            <person name="Kim D."/>
            <person name="Kim S."/>
            <person name="Ryu S."/>
            <person name="Song J.Y."/>
            <person name="Lee S.K."/>
        </authorList>
    </citation>
    <scope>NUCLEOTIDE SEQUENCE [LARGE SCALE GENOMIC DNA]</scope>
    <source>
        <tissue evidence="2">Muscle</tissue>
    </source>
</reference>
<sequence length="86" mass="9407">MMNKNHVKPSVRQDDLKMSCWSCPLWAEATVGHRVGGVVVVVLGVVVLIRQGVSRTLLTVTFPDGLLKNEVLAVKKYSSESSSKLL</sequence>
<dbReference type="EMBL" id="SRLO01001590">
    <property type="protein sequence ID" value="TNN36646.1"/>
    <property type="molecule type" value="Genomic_DNA"/>
</dbReference>
<keyword evidence="1" id="KW-0812">Transmembrane</keyword>
<comment type="caution">
    <text evidence="2">The sequence shown here is derived from an EMBL/GenBank/DDBJ whole genome shotgun (WGS) entry which is preliminary data.</text>
</comment>
<gene>
    <name evidence="2" type="ORF">EYF80_053192</name>
</gene>
<keyword evidence="1" id="KW-1133">Transmembrane helix</keyword>
<evidence type="ECO:0000256" key="1">
    <source>
        <dbReference type="SAM" id="Phobius"/>
    </source>
</evidence>
<accession>A0A4Z2F5X3</accession>
<evidence type="ECO:0000313" key="2">
    <source>
        <dbReference type="EMBL" id="TNN36646.1"/>
    </source>
</evidence>
<keyword evidence="1" id="KW-0472">Membrane</keyword>